<feature type="transmembrane region" description="Helical" evidence="1">
    <location>
        <begin position="27"/>
        <end position="48"/>
    </location>
</feature>
<evidence type="ECO:0000313" key="3">
    <source>
        <dbReference type="Proteomes" id="UP000009235"/>
    </source>
</evidence>
<reference evidence="2 3" key="1">
    <citation type="journal article" date="2011" name="J. Bacteriol.">
        <title>Complete genome sequence of Amycolicicoccus subflavus DQS3-9A1T, an actinomycete isolated from crude oil-polluted soil.</title>
        <authorList>
            <person name="Cai M."/>
            <person name="Chen W.M."/>
            <person name="Nie Y."/>
            <person name="Chi C.Q."/>
            <person name="Wang Y.N."/>
            <person name="Tang Y.Q."/>
            <person name="Li G.Y."/>
            <person name="Wu X.L."/>
        </authorList>
    </citation>
    <scope>NUCLEOTIDE SEQUENCE [LARGE SCALE GENOMIC DNA]</scope>
    <source>
        <strain evidence="3">DSM 45089 / DQS3-9A1</strain>
    </source>
</reference>
<evidence type="ECO:0000256" key="1">
    <source>
        <dbReference type="SAM" id="Phobius"/>
    </source>
</evidence>
<feature type="transmembrane region" description="Helical" evidence="1">
    <location>
        <begin position="108"/>
        <end position="127"/>
    </location>
</feature>
<evidence type="ECO:0000313" key="2">
    <source>
        <dbReference type="EMBL" id="AEF42674.1"/>
    </source>
</evidence>
<dbReference type="eggNOG" id="ENOG5033GR0">
    <property type="taxonomic scope" value="Bacteria"/>
</dbReference>
<dbReference type="EMBL" id="CP002786">
    <property type="protein sequence ID" value="AEF42674.1"/>
    <property type="molecule type" value="Genomic_DNA"/>
</dbReference>
<dbReference type="KEGG" id="asd:AS9A_4241"/>
<feature type="transmembrane region" description="Helical" evidence="1">
    <location>
        <begin position="139"/>
        <end position="159"/>
    </location>
</feature>
<proteinExistence type="predicted"/>
<dbReference type="Proteomes" id="UP000009235">
    <property type="component" value="Chromosome"/>
</dbReference>
<keyword evidence="3" id="KW-1185">Reference proteome</keyword>
<keyword evidence="1" id="KW-0812">Transmembrane</keyword>
<dbReference type="OrthoDB" id="3627672at2"/>
<dbReference type="HOGENOM" id="CLU_1015170_0_0_11"/>
<accession>F6EL11</accession>
<name>F6EL11_HOYSD</name>
<dbReference type="STRING" id="443218.AS9A_4241"/>
<keyword evidence="1" id="KW-1133">Transmembrane helix</keyword>
<protein>
    <submittedName>
        <fullName evidence="2">YjbE family integral membrane protein</fullName>
    </submittedName>
</protein>
<dbReference type="RefSeq" id="WP_013809023.1">
    <property type="nucleotide sequence ID" value="NC_015564.1"/>
</dbReference>
<keyword evidence="1" id="KW-0472">Membrane</keyword>
<feature type="transmembrane region" description="Helical" evidence="1">
    <location>
        <begin position="54"/>
        <end position="75"/>
    </location>
</feature>
<dbReference type="AlphaFoldDB" id="F6EL11"/>
<gene>
    <name evidence="2" type="ordered locus">AS9A_4241</name>
</gene>
<sequence length="284" mass="32182">MDRKRSQHRPGRWPEKWPAPRTRRRDIALLGGLIIAAAGSLVAGVMGFRDGQPHVLGFGVLVAALFSVGAVYHFYHAVHPQRRRGDVVLTTNRDGEPVTRILRSPILFHLRTALMIGLTVLFTASAVDHYLSEGTAGVLGALIYLVIAVFFGSYVLAVATKGLMPGFIEFSPQGIFNRGWSFESRMPWRHVLTVQAEHDKKHPQVLVIGDPEREWKYDYTVRLWRIDRLTVVPMIDVDTRKFRVPPDVLYAVFSYYFDSPPARVELGTQVSLDRIDQWWPRPAA</sequence>
<organism evidence="2 3">
    <name type="scientific">Hoyosella subflava (strain DSM 45089 / JCM 17490 / NBRC 109087 / DQS3-9A1)</name>
    <name type="common">Amycolicicoccus subflavus</name>
    <dbReference type="NCBI Taxonomy" id="443218"/>
    <lineage>
        <taxon>Bacteria</taxon>
        <taxon>Bacillati</taxon>
        <taxon>Actinomycetota</taxon>
        <taxon>Actinomycetes</taxon>
        <taxon>Mycobacteriales</taxon>
        <taxon>Hoyosellaceae</taxon>
        <taxon>Hoyosella</taxon>
    </lineage>
</organism>